<name>A0A226X765_CABSO</name>
<organism evidence="1 2">
    <name type="scientific">Caballeronia sordidicola</name>
    <name type="common">Burkholderia sordidicola</name>
    <dbReference type="NCBI Taxonomy" id="196367"/>
    <lineage>
        <taxon>Bacteria</taxon>
        <taxon>Pseudomonadati</taxon>
        <taxon>Pseudomonadota</taxon>
        <taxon>Betaproteobacteria</taxon>
        <taxon>Burkholderiales</taxon>
        <taxon>Burkholderiaceae</taxon>
        <taxon>Caballeronia</taxon>
    </lineage>
</organism>
<evidence type="ECO:0000313" key="1">
    <source>
        <dbReference type="EMBL" id="OXC79302.1"/>
    </source>
</evidence>
<accession>A0A226X765</accession>
<dbReference type="EMBL" id="MTHB01000043">
    <property type="protein sequence ID" value="OXC79302.1"/>
    <property type="molecule type" value="Genomic_DNA"/>
</dbReference>
<evidence type="ECO:0000313" key="2">
    <source>
        <dbReference type="Proteomes" id="UP000214720"/>
    </source>
</evidence>
<dbReference type="AlphaFoldDB" id="A0A226X765"/>
<reference evidence="2" key="1">
    <citation type="submission" date="2017-01" db="EMBL/GenBank/DDBJ databases">
        <title>Genome Analysis of Deinococcus marmoris KOPRI26562.</title>
        <authorList>
            <person name="Kim J.H."/>
            <person name="Oh H.-M."/>
        </authorList>
    </citation>
    <scope>NUCLEOTIDE SEQUENCE [LARGE SCALE GENOMIC DNA]</scope>
    <source>
        <strain evidence="2">PAMC 26633</strain>
    </source>
</reference>
<dbReference type="Proteomes" id="UP000214720">
    <property type="component" value="Unassembled WGS sequence"/>
</dbReference>
<comment type="caution">
    <text evidence="1">The sequence shown here is derived from an EMBL/GenBank/DDBJ whole genome shotgun (WGS) entry which is preliminary data.</text>
</comment>
<sequence length="51" mass="5778">MHGYDGTDFHTKALVEFIRVSTLRLGGDLRFAVTVQQLGRRLYRIVSKGTP</sequence>
<proteinExistence type="predicted"/>
<gene>
    <name evidence="1" type="ORF">BSU04_07520</name>
</gene>
<protein>
    <submittedName>
        <fullName evidence="1">Uncharacterized protein</fullName>
    </submittedName>
</protein>